<evidence type="ECO:0000313" key="2">
    <source>
        <dbReference type="Proteomes" id="UP000076962"/>
    </source>
</evidence>
<evidence type="ECO:0000313" key="1">
    <source>
        <dbReference type="EMBL" id="OAD22194.1"/>
    </source>
</evidence>
<dbReference type="AlphaFoldDB" id="A0A176S2N2"/>
<keyword evidence="2" id="KW-1185">Reference proteome</keyword>
<comment type="caution">
    <text evidence="1">The sequence shown here is derived from an EMBL/GenBank/DDBJ whole genome shotgun (WGS) entry which is preliminary data.</text>
</comment>
<organism evidence="1 2">
    <name type="scientific">Candidatus Thiomargarita nelsonii</name>
    <dbReference type="NCBI Taxonomy" id="1003181"/>
    <lineage>
        <taxon>Bacteria</taxon>
        <taxon>Pseudomonadati</taxon>
        <taxon>Pseudomonadota</taxon>
        <taxon>Gammaproteobacteria</taxon>
        <taxon>Thiotrichales</taxon>
        <taxon>Thiotrichaceae</taxon>
        <taxon>Thiomargarita</taxon>
    </lineage>
</organism>
<dbReference type="Proteomes" id="UP000076962">
    <property type="component" value="Unassembled WGS sequence"/>
</dbReference>
<reference evidence="1 2" key="1">
    <citation type="submission" date="2016-05" db="EMBL/GenBank/DDBJ databases">
        <title>Single-cell genome of chain-forming Candidatus Thiomargarita nelsonii and comparison to other large sulfur-oxidizing bacteria.</title>
        <authorList>
            <person name="Winkel M."/>
            <person name="Salman V."/>
            <person name="Woyke T."/>
            <person name="Schulz-Vogt H."/>
            <person name="Richter M."/>
            <person name="Flood B."/>
            <person name="Bailey J."/>
            <person name="Amann R."/>
            <person name="Mussmann M."/>
        </authorList>
    </citation>
    <scope>NUCLEOTIDE SEQUENCE [LARGE SCALE GENOMIC DNA]</scope>
    <source>
        <strain evidence="1 2">THI036</strain>
    </source>
</reference>
<feature type="non-terminal residue" evidence="1">
    <location>
        <position position="1"/>
    </location>
</feature>
<proteinExistence type="predicted"/>
<sequence>LVIGQYQVVIINKGLEDGIEIGHLLAVNKNSRQIIDRTVSEDEVTLQKQRAGTLLVYRVFDRISYALVMTSRLPISVFDQVSVP</sequence>
<gene>
    <name evidence="1" type="ORF">THIOM_002011</name>
</gene>
<dbReference type="EMBL" id="LUTY01001110">
    <property type="protein sequence ID" value="OAD22194.1"/>
    <property type="molecule type" value="Genomic_DNA"/>
</dbReference>
<protein>
    <submittedName>
        <fullName evidence="1">Peptidoglycan-binding LysM</fullName>
    </submittedName>
</protein>
<name>A0A176S2N2_9GAMM</name>
<accession>A0A176S2N2</accession>